<evidence type="ECO:0000256" key="1">
    <source>
        <dbReference type="SAM" id="Phobius"/>
    </source>
</evidence>
<keyword evidence="1" id="KW-0812">Transmembrane</keyword>
<dbReference type="OrthoDB" id="7632478at2"/>
<evidence type="ECO:0000259" key="2">
    <source>
        <dbReference type="Pfam" id="PF02517"/>
    </source>
</evidence>
<keyword evidence="1" id="KW-1133">Transmembrane helix</keyword>
<keyword evidence="3" id="KW-0482">Metalloprotease</keyword>
<sequence>MLTAKTSVQKRAATDLILVLTTLFASKYFLLQFTSLWTFAGPISLLASLGVANWRLKLNEESWRALGFAQDQSIIKLVSWTVFALIITIIIGMISGQLAESFFNSQSVNQNEFNQVMEGRFDNLPGNLPIYLFWLSIGWIIGGFTEELLFRGFLINRFESLLKQLPFAIGFAVVIQAVIFGQQHFYYQGIAGAIATGTIAIASGAIYVFCKRRLWPLILSHGIANTLGMSIIYLGN</sequence>
<dbReference type="Proteomes" id="UP000317839">
    <property type="component" value="Unassembled WGS sequence"/>
</dbReference>
<evidence type="ECO:0000313" key="3">
    <source>
        <dbReference type="EMBL" id="TQV72776.1"/>
    </source>
</evidence>
<organism evidence="3 4">
    <name type="scientific">Aliikangiella marina</name>
    <dbReference type="NCBI Taxonomy" id="1712262"/>
    <lineage>
        <taxon>Bacteria</taxon>
        <taxon>Pseudomonadati</taxon>
        <taxon>Pseudomonadota</taxon>
        <taxon>Gammaproteobacteria</taxon>
        <taxon>Oceanospirillales</taxon>
        <taxon>Pleioneaceae</taxon>
        <taxon>Aliikangiella</taxon>
    </lineage>
</organism>
<feature type="transmembrane region" description="Helical" evidence="1">
    <location>
        <begin position="77"/>
        <end position="99"/>
    </location>
</feature>
<feature type="transmembrane region" description="Helical" evidence="1">
    <location>
        <begin position="217"/>
        <end position="235"/>
    </location>
</feature>
<proteinExistence type="predicted"/>
<keyword evidence="3" id="KW-0378">Hydrolase</keyword>
<feature type="transmembrane region" description="Helical" evidence="1">
    <location>
        <begin position="185"/>
        <end position="210"/>
    </location>
</feature>
<name>A0A545T6C4_9GAMM</name>
<protein>
    <submittedName>
        <fullName evidence="3">CPBP family intramembrane metalloprotease</fullName>
    </submittedName>
</protein>
<dbReference type="Pfam" id="PF02517">
    <property type="entry name" value="Rce1-like"/>
    <property type="match status" value="1"/>
</dbReference>
<dbReference type="GO" id="GO:0008237">
    <property type="term" value="F:metallopeptidase activity"/>
    <property type="evidence" value="ECO:0007669"/>
    <property type="project" value="UniProtKB-KW"/>
</dbReference>
<gene>
    <name evidence="3" type="ORF">FLL45_14995</name>
</gene>
<keyword evidence="3" id="KW-0645">Protease</keyword>
<accession>A0A545T6C4</accession>
<dbReference type="GO" id="GO:0004175">
    <property type="term" value="F:endopeptidase activity"/>
    <property type="evidence" value="ECO:0007669"/>
    <property type="project" value="UniProtKB-ARBA"/>
</dbReference>
<dbReference type="GO" id="GO:0006508">
    <property type="term" value="P:proteolysis"/>
    <property type="evidence" value="ECO:0007669"/>
    <property type="project" value="UniProtKB-KW"/>
</dbReference>
<feature type="transmembrane region" description="Helical" evidence="1">
    <location>
        <begin position="130"/>
        <end position="149"/>
    </location>
</feature>
<feature type="transmembrane region" description="Helical" evidence="1">
    <location>
        <begin position="36"/>
        <end position="56"/>
    </location>
</feature>
<keyword evidence="4" id="KW-1185">Reference proteome</keyword>
<keyword evidence="1" id="KW-0472">Membrane</keyword>
<dbReference type="EMBL" id="VIKR01000004">
    <property type="protein sequence ID" value="TQV72776.1"/>
    <property type="molecule type" value="Genomic_DNA"/>
</dbReference>
<dbReference type="AlphaFoldDB" id="A0A545T6C4"/>
<feature type="transmembrane region" description="Helical" evidence="1">
    <location>
        <begin position="161"/>
        <end position="179"/>
    </location>
</feature>
<feature type="domain" description="CAAX prenyl protease 2/Lysostaphin resistance protein A-like" evidence="2">
    <location>
        <begin position="132"/>
        <end position="226"/>
    </location>
</feature>
<dbReference type="RefSeq" id="WP_142942887.1">
    <property type="nucleotide sequence ID" value="NZ_VIKR01000004.1"/>
</dbReference>
<dbReference type="InterPro" id="IPR003675">
    <property type="entry name" value="Rce1/LyrA-like_dom"/>
</dbReference>
<evidence type="ECO:0000313" key="4">
    <source>
        <dbReference type="Proteomes" id="UP000317839"/>
    </source>
</evidence>
<reference evidence="3 4" key="1">
    <citation type="submission" date="2019-06" db="EMBL/GenBank/DDBJ databases">
        <title>Draft genome of Aliikangiella marina GYP-15.</title>
        <authorList>
            <person name="Wang G."/>
        </authorList>
    </citation>
    <scope>NUCLEOTIDE SEQUENCE [LARGE SCALE GENOMIC DNA]</scope>
    <source>
        <strain evidence="3 4">GYP-15</strain>
    </source>
</reference>
<comment type="caution">
    <text evidence="3">The sequence shown here is derived from an EMBL/GenBank/DDBJ whole genome shotgun (WGS) entry which is preliminary data.</text>
</comment>
<dbReference type="GO" id="GO:0080120">
    <property type="term" value="P:CAAX-box protein maturation"/>
    <property type="evidence" value="ECO:0007669"/>
    <property type="project" value="UniProtKB-ARBA"/>
</dbReference>